<dbReference type="Proteomes" id="UP000091820">
    <property type="component" value="Unassembled WGS sequence"/>
</dbReference>
<keyword evidence="4" id="KW-1185">Reference proteome</keyword>
<keyword evidence="2" id="KW-0472">Membrane</keyword>
<reference evidence="4" key="1">
    <citation type="submission" date="2014-03" db="EMBL/GenBank/DDBJ databases">
        <authorList>
            <person name="Aksoy S."/>
            <person name="Warren W."/>
            <person name="Wilson R.K."/>
        </authorList>
    </citation>
    <scope>NUCLEOTIDE SEQUENCE [LARGE SCALE GENOMIC DNA]</scope>
    <source>
        <strain evidence="4">IAEA</strain>
    </source>
</reference>
<evidence type="ECO:0000313" key="3">
    <source>
        <dbReference type="EnsemblMetazoa" id="GBRI001361-PA"/>
    </source>
</evidence>
<name>A0A1A9W087_9MUSC</name>
<organism evidence="3 4">
    <name type="scientific">Glossina brevipalpis</name>
    <dbReference type="NCBI Taxonomy" id="37001"/>
    <lineage>
        <taxon>Eukaryota</taxon>
        <taxon>Metazoa</taxon>
        <taxon>Ecdysozoa</taxon>
        <taxon>Arthropoda</taxon>
        <taxon>Hexapoda</taxon>
        <taxon>Insecta</taxon>
        <taxon>Pterygota</taxon>
        <taxon>Neoptera</taxon>
        <taxon>Endopterygota</taxon>
        <taxon>Diptera</taxon>
        <taxon>Brachycera</taxon>
        <taxon>Muscomorpha</taxon>
        <taxon>Hippoboscoidea</taxon>
        <taxon>Glossinidae</taxon>
        <taxon>Glossina</taxon>
    </lineage>
</organism>
<proteinExistence type="predicted"/>
<sequence length="142" mass="15460">MTCKADGILLKNFFCSHAICLYSMGSIYNKCIPRFSDFLIYMVIIELIVYHILVHPLTVINLLKGALLNLPLFLISFTTLRLFSSQTLVTAVVSESLVWHSSPVELASSSSSSSSTSSSSSSSSSSSPIKTEAKQILLVCCK</sequence>
<dbReference type="EnsemblMetazoa" id="GBRI001361-RA">
    <property type="protein sequence ID" value="GBRI001361-PA"/>
    <property type="gene ID" value="GBRI001361"/>
</dbReference>
<feature type="transmembrane region" description="Helical" evidence="2">
    <location>
        <begin position="38"/>
        <end position="60"/>
    </location>
</feature>
<feature type="compositionally biased region" description="Low complexity" evidence="1">
    <location>
        <begin position="108"/>
        <end position="127"/>
    </location>
</feature>
<evidence type="ECO:0000256" key="2">
    <source>
        <dbReference type="SAM" id="Phobius"/>
    </source>
</evidence>
<evidence type="ECO:0000313" key="4">
    <source>
        <dbReference type="Proteomes" id="UP000091820"/>
    </source>
</evidence>
<accession>A0A1A9W087</accession>
<reference evidence="3" key="2">
    <citation type="submission" date="2020-05" db="UniProtKB">
        <authorList>
            <consortium name="EnsemblMetazoa"/>
        </authorList>
    </citation>
    <scope>IDENTIFICATION</scope>
    <source>
        <strain evidence="3">IAEA</strain>
    </source>
</reference>
<dbReference type="AlphaFoldDB" id="A0A1A9W087"/>
<keyword evidence="2" id="KW-1133">Transmembrane helix</keyword>
<protein>
    <submittedName>
        <fullName evidence="3">Uncharacterized protein</fullName>
    </submittedName>
</protein>
<feature type="region of interest" description="Disordered" evidence="1">
    <location>
        <begin position="105"/>
        <end position="131"/>
    </location>
</feature>
<keyword evidence="2" id="KW-0812">Transmembrane</keyword>
<dbReference type="VEuPathDB" id="VectorBase:GBRI001361"/>
<evidence type="ECO:0000256" key="1">
    <source>
        <dbReference type="SAM" id="MobiDB-lite"/>
    </source>
</evidence>